<proteinExistence type="predicted"/>
<dbReference type="EMBL" id="CATOUU010000195">
    <property type="protein sequence ID" value="CAI9920107.1"/>
    <property type="molecule type" value="Genomic_DNA"/>
</dbReference>
<name>A0AA86NHK9_9EUKA</name>
<accession>A0AA86NHK9</accession>
<keyword evidence="1" id="KW-0472">Membrane</keyword>
<organism evidence="2">
    <name type="scientific">Hexamita inflata</name>
    <dbReference type="NCBI Taxonomy" id="28002"/>
    <lineage>
        <taxon>Eukaryota</taxon>
        <taxon>Metamonada</taxon>
        <taxon>Diplomonadida</taxon>
        <taxon>Hexamitidae</taxon>
        <taxon>Hexamitinae</taxon>
        <taxon>Hexamita</taxon>
    </lineage>
</organism>
<evidence type="ECO:0000313" key="3">
    <source>
        <dbReference type="EMBL" id="CAL6008862.1"/>
    </source>
</evidence>
<keyword evidence="1" id="KW-1133">Transmembrane helix</keyword>
<reference evidence="2" key="1">
    <citation type="submission" date="2023-06" db="EMBL/GenBank/DDBJ databases">
        <authorList>
            <person name="Kurt Z."/>
        </authorList>
    </citation>
    <scope>NUCLEOTIDE SEQUENCE</scope>
</reference>
<keyword evidence="4" id="KW-1185">Reference proteome</keyword>
<gene>
    <name evidence="3" type="ORF">HINF_LOCUS21323</name>
    <name evidence="2" type="ORF">HINF_LOCUS7752</name>
</gene>
<sequence>MYNIQQPLVTHASKRTRRQAISEPILPRMTVRENNMNASVETGLYLDFQDCGDQIIYMWYILSVMSLNIQFLELSYLTIMLKDVQQQRFHSSSLFIFGWDKRNVSNCIYVFQ</sequence>
<reference evidence="3 4" key="2">
    <citation type="submission" date="2024-07" db="EMBL/GenBank/DDBJ databases">
        <authorList>
            <person name="Akdeniz Z."/>
        </authorList>
    </citation>
    <scope>NUCLEOTIDE SEQUENCE [LARGE SCALE GENOMIC DNA]</scope>
</reference>
<feature type="transmembrane region" description="Helical" evidence="1">
    <location>
        <begin position="57"/>
        <end position="79"/>
    </location>
</feature>
<protein>
    <submittedName>
        <fullName evidence="3">Hypothetical_protein</fullName>
    </submittedName>
</protein>
<dbReference type="Proteomes" id="UP001642409">
    <property type="component" value="Unassembled WGS sequence"/>
</dbReference>
<dbReference type="AlphaFoldDB" id="A0AA86NHK9"/>
<dbReference type="EMBL" id="CAXDID020000058">
    <property type="protein sequence ID" value="CAL6008862.1"/>
    <property type="molecule type" value="Genomic_DNA"/>
</dbReference>
<comment type="caution">
    <text evidence="2">The sequence shown here is derived from an EMBL/GenBank/DDBJ whole genome shotgun (WGS) entry which is preliminary data.</text>
</comment>
<evidence type="ECO:0000313" key="4">
    <source>
        <dbReference type="Proteomes" id="UP001642409"/>
    </source>
</evidence>
<evidence type="ECO:0000313" key="2">
    <source>
        <dbReference type="EMBL" id="CAI9920107.1"/>
    </source>
</evidence>
<keyword evidence="1" id="KW-0812">Transmembrane</keyword>
<evidence type="ECO:0000256" key="1">
    <source>
        <dbReference type="SAM" id="Phobius"/>
    </source>
</evidence>